<sequence length="479" mass="52767">MFEQPHKRQEFLQAVKAGRINAQLLEKALASYQSFADADLNEVLQLMQLPAAKKFAAALISVNQDPEKLGKLMQMFARERRPEVEAELAAAIALCKSDAIFTEIAKMINNKDPNHRKKALKLLIKQEKGMQQRELVLALMNDPQPPIAEAMLKQVIASGAKGYQGQLRHMAVVGADSIAVLCLKALLNQPSMKNVPVFIHALATQQGEIAAALSQALGRHMQEAPEAVLEEIILAIGSSDPKVGAAALKMFVGMPDLKEATRRLLLFADSVSPLVRDDIFRLMGTVGDTFVPIVLALVQEQPEQAVRIQAMNLAKIMKNQKLGPLFLQELKNPDWMVRYSAMQVLSAMKSPQALPILVEFLNQDESSMAAIQALDRYGDMRLAKPFFQKLTTQSNESEQLALLDALLNLGDPRFIGHLSKFLDSPAVRGKAVKRCAEVIIELGKRHGVAVPEKVIALNDQLTEKKLEDLPDLGLKLSSD</sequence>
<gene>
    <name evidence="1" type="ORF">J3U88_26390</name>
</gene>
<dbReference type="InterPro" id="IPR011989">
    <property type="entry name" value="ARM-like"/>
</dbReference>
<dbReference type="RefSeq" id="WP_207862003.1">
    <property type="nucleotide sequence ID" value="NZ_JAFREP010000030.1"/>
</dbReference>
<dbReference type="Pfam" id="PF13646">
    <property type="entry name" value="HEAT_2"/>
    <property type="match status" value="1"/>
</dbReference>
<dbReference type="EMBL" id="JAFREP010000030">
    <property type="protein sequence ID" value="MBO1322033.1"/>
    <property type="molecule type" value="Genomic_DNA"/>
</dbReference>
<dbReference type="SMART" id="SM00567">
    <property type="entry name" value="EZ_HEAT"/>
    <property type="match status" value="2"/>
</dbReference>
<comment type="caution">
    <text evidence="1">The sequence shown here is derived from an EMBL/GenBank/DDBJ whole genome shotgun (WGS) entry which is preliminary data.</text>
</comment>
<reference evidence="1" key="1">
    <citation type="submission" date="2021-03" db="EMBL/GenBank/DDBJ databases">
        <authorList>
            <person name="Wang G."/>
        </authorList>
    </citation>
    <scope>NUCLEOTIDE SEQUENCE</scope>
    <source>
        <strain evidence="1">KCTC 12899</strain>
    </source>
</reference>
<keyword evidence="2" id="KW-1185">Reference proteome</keyword>
<name>A0A8J7U720_9BACT</name>
<dbReference type="SUPFAM" id="SSF48371">
    <property type="entry name" value="ARM repeat"/>
    <property type="match status" value="2"/>
</dbReference>
<evidence type="ECO:0000313" key="2">
    <source>
        <dbReference type="Proteomes" id="UP000664417"/>
    </source>
</evidence>
<accession>A0A8J7U720</accession>
<protein>
    <submittedName>
        <fullName evidence="1">HEAT repeat domain-containing protein</fullName>
    </submittedName>
</protein>
<dbReference type="InterPro" id="IPR016024">
    <property type="entry name" value="ARM-type_fold"/>
</dbReference>
<evidence type="ECO:0000313" key="1">
    <source>
        <dbReference type="EMBL" id="MBO1322033.1"/>
    </source>
</evidence>
<dbReference type="Gene3D" id="1.25.10.10">
    <property type="entry name" value="Leucine-rich Repeat Variant"/>
    <property type="match status" value="2"/>
</dbReference>
<dbReference type="InterPro" id="IPR004155">
    <property type="entry name" value="PBS_lyase_HEAT"/>
</dbReference>
<organism evidence="1 2">
    <name type="scientific">Acanthopleuribacter pedis</name>
    <dbReference type="NCBI Taxonomy" id="442870"/>
    <lineage>
        <taxon>Bacteria</taxon>
        <taxon>Pseudomonadati</taxon>
        <taxon>Acidobacteriota</taxon>
        <taxon>Holophagae</taxon>
        <taxon>Acanthopleuribacterales</taxon>
        <taxon>Acanthopleuribacteraceae</taxon>
        <taxon>Acanthopleuribacter</taxon>
    </lineage>
</organism>
<dbReference type="Proteomes" id="UP000664417">
    <property type="component" value="Unassembled WGS sequence"/>
</dbReference>
<dbReference type="AlphaFoldDB" id="A0A8J7U720"/>
<proteinExistence type="predicted"/>